<dbReference type="PANTHER" id="PTHR33508">
    <property type="entry name" value="UPF0056 MEMBRANE PROTEIN YHCE"/>
    <property type="match status" value="1"/>
</dbReference>
<dbReference type="AlphaFoldDB" id="D5VUD4"/>
<dbReference type="RefSeq" id="WP_013099492.1">
    <property type="nucleotide sequence ID" value="NC_014122.1"/>
</dbReference>
<comment type="caution">
    <text evidence="7">Lacks conserved residue(s) required for the propagation of feature annotation.</text>
</comment>
<evidence type="ECO:0000256" key="1">
    <source>
        <dbReference type="ARBA" id="ARBA00004651"/>
    </source>
</evidence>
<feature type="transmembrane region" description="Helical" evidence="7">
    <location>
        <begin position="113"/>
        <end position="134"/>
    </location>
</feature>
<dbReference type="eggNOG" id="arCOG01997">
    <property type="taxonomic scope" value="Archaea"/>
</dbReference>
<comment type="similarity">
    <text evidence="2 7">Belongs to the UPF0056 (MarC) family.</text>
</comment>
<evidence type="ECO:0000256" key="4">
    <source>
        <dbReference type="ARBA" id="ARBA00022692"/>
    </source>
</evidence>
<protein>
    <recommendedName>
        <fullName evidence="7">UPF0056 membrane protein</fullName>
    </recommendedName>
</protein>
<feature type="transmembrane region" description="Helical" evidence="7">
    <location>
        <begin position="6"/>
        <end position="33"/>
    </location>
</feature>
<dbReference type="STRING" id="573063.Metin_0074"/>
<feature type="transmembrane region" description="Helical" evidence="7">
    <location>
        <begin position="146"/>
        <end position="165"/>
    </location>
</feature>
<evidence type="ECO:0000313" key="9">
    <source>
        <dbReference type="Proteomes" id="UP000002061"/>
    </source>
</evidence>
<dbReference type="NCBIfam" id="TIGR00427">
    <property type="entry name" value="NAAT family transporter"/>
    <property type="match status" value="1"/>
</dbReference>
<dbReference type="EMBL" id="CP002009">
    <property type="protein sequence ID" value="ADG12746.1"/>
    <property type="molecule type" value="Genomic_DNA"/>
</dbReference>
<dbReference type="HOGENOM" id="CLU_079909_1_0_2"/>
<dbReference type="GeneID" id="9131073"/>
<gene>
    <name evidence="8" type="ordered locus">Metin_0074</name>
</gene>
<dbReference type="Proteomes" id="UP000002061">
    <property type="component" value="Chromosome"/>
</dbReference>
<proteinExistence type="inferred from homology"/>
<evidence type="ECO:0000313" key="8">
    <source>
        <dbReference type="EMBL" id="ADG12746.1"/>
    </source>
</evidence>
<keyword evidence="3" id="KW-1003">Cell membrane</keyword>
<keyword evidence="9" id="KW-1185">Reference proteome</keyword>
<keyword evidence="5 7" id="KW-1133">Transmembrane helix</keyword>
<dbReference type="GO" id="GO:0005886">
    <property type="term" value="C:plasma membrane"/>
    <property type="evidence" value="ECO:0007669"/>
    <property type="project" value="UniProtKB-SubCell"/>
</dbReference>
<evidence type="ECO:0000256" key="3">
    <source>
        <dbReference type="ARBA" id="ARBA00022475"/>
    </source>
</evidence>
<evidence type="ECO:0000256" key="2">
    <source>
        <dbReference type="ARBA" id="ARBA00009784"/>
    </source>
</evidence>
<evidence type="ECO:0000256" key="7">
    <source>
        <dbReference type="RuleBase" id="RU362048"/>
    </source>
</evidence>
<name>D5VUD4_METIM</name>
<keyword evidence="6 7" id="KW-0472">Membrane</keyword>
<dbReference type="KEGG" id="mif:Metin_0074"/>
<dbReference type="PANTHER" id="PTHR33508:SF1">
    <property type="entry name" value="UPF0056 MEMBRANE PROTEIN YHCE"/>
    <property type="match status" value="1"/>
</dbReference>
<dbReference type="Pfam" id="PF01914">
    <property type="entry name" value="MarC"/>
    <property type="match status" value="1"/>
</dbReference>
<dbReference type="InterPro" id="IPR002771">
    <property type="entry name" value="Multi_antbiot-R_MarC"/>
</dbReference>
<reference evidence="8" key="1">
    <citation type="submission" date="2010-04" db="EMBL/GenBank/DDBJ databases">
        <title>Complete sequence of Methanocaldococcus infernus ME.</title>
        <authorList>
            <consortium name="US DOE Joint Genome Institute"/>
            <person name="Lucas S."/>
            <person name="Copeland A."/>
            <person name="Lapidus A."/>
            <person name="Cheng J.-F."/>
            <person name="Bruce D."/>
            <person name="Goodwin L."/>
            <person name="Pitluck S."/>
            <person name="Munk A.C."/>
            <person name="Detter J.C."/>
            <person name="Han C."/>
            <person name="Tapia R."/>
            <person name="Land M."/>
            <person name="Hauser L."/>
            <person name="Kyrpides N."/>
            <person name="Mikhailova N."/>
            <person name="Sieprawska-Lupa M."/>
            <person name="Whitman W.B."/>
            <person name="Woyke T."/>
        </authorList>
    </citation>
    <scope>NUCLEOTIDE SEQUENCE [LARGE SCALE GENOMIC DNA]</scope>
    <source>
        <strain evidence="8">ME</strain>
    </source>
</reference>
<dbReference type="OrthoDB" id="10856at2157"/>
<feature type="transmembrane region" description="Helical" evidence="7">
    <location>
        <begin position="45"/>
        <end position="67"/>
    </location>
</feature>
<evidence type="ECO:0000256" key="6">
    <source>
        <dbReference type="ARBA" id="ARBA00023136"/>
    </source>
</evidence>
<sequence>MDINFYIYCFVSLFITVDPIGLLPILQSLIFPYPKEYRIKIIRKAIIASTVILLIFALFGNYIFGYFGISLEAFRIAGGLLLFKIAWDMLQAEIPKTKHKPEETLDIEDIDSIVYVPLAVPLISGPGAITTTMILVGKSKDLLDKILVVLAIISVMLVSAIIFYLGDEILKRVNIYGINAFVRIMGLLLAAIAVQIIFIGIRGFIG</sequence>
<organism evidence="8 9">
    <name type="scientific">Methanocaldococcus infernus (strain DSM 11812 / JCM 15783 / ME)</name>
    <dbReference type="NCBI Taxonomy" id="573063"/>
    <lineage>
        <taxon>Archaea</taxon>
        <taxon>Methanobacteriati</taxon>
        <taxon>Methanobacteriota</taxon>
        <taxon>Methanomada group</taxon>
        <taxon>Methanococci</taxon>
        <taxon>Methanococcales</taxon>
        <taxon>Methanocaldococcaceae</taxon>
        <taxon>Methanocaldococcus</taxon>
    </lineage>
</organism>
<keyword evidence="4 7" id="KW-0812">Transmembrane</keyword>
<feature type="transmembrane region" description="Helical" evidence="7">
    <location>
        <begin position="186"/>
        <end position="205"/>
    </location>
</feature>
<accession>D5VUD4</accession>
<evidence type="ECO:0000256" key="5">
    <source>
        <dbReference type="ARBA" id="ARBA00022989"/>
    </source>
</evidence>
<comment type="subcellular location">
    <subcellularLocation>
        <location evidence="1 7">Cell membrane</location>
        <topology evidence="1 7">Multi-pass membrane protein</topology>
    </subcellularLocation>
</comment>